<dbReference type="GO" id="GO:0051536">
    <property type="term" value="F:iron-sulfur cluster binding"/>
    <property type="evidence" value="ECO:0007669"/>
    <property type="project" value="UniProtKB-KW"/>
</dbReference>
<feature type="binding site" evidence="5">
    <location>
        <position position="90"/>
    </location>
    <ligand>
        <name>[4Fe-4S] cluster</name>
        <dbReference type="ChEBI" id="CHEBI:49883"/>
        <note>4Fe-4S-S-AdoMet</note>
    </ligand>
</feature>
<keyword evidence="8" id="KW-1185">Reference proteome</keyword>
<protein>
    <submittedName>
        <fullName evidence="7">Pyruvate formate lyase activating enzyme</fullName>
    </submittedName>
</protein>
<evidence type="ECO:0000313" key="8">
    <source>
        <dbReference type="Proteomes" id="UP000245921"/>
    </source>
</evidence>
<evidence type="ECO:0000259" key="6">
    <source>
        <dbReference type="Pfam" id="PF04055"/>
    </source>
</evidence>
<evidence type="ECO:0000256" key="4">
    <source>
        <dbReference type="ARBA" id="ARBA00023014"/>
    </source>
</evidence>
<proteinExistence type="predicted"/>
<evidence type="ECO:0000256" key="1">
    <source>
        <dbReference type="ARBA" id="ARBA00022691"/>
    </source>
</evidence>
<keyword evidence="2 5" id="KW-0479">Metal-binding</keyword>
<dbReference type="EMBL" id="QGGI01000013">
    <property type="protein sequence ID" value="PWJ90066.1"/>
    <property type="molecule type" value="Genomic_DNA"/>
</dbReference>
<gene>
    <name evidence="7" type="ORF">C7380_11354</name>
</gene>
<evidence type="ECO:0000256" key="3">
    <source>
        <dbReference type="ARBA" id="ARBA00023004"/>
    </source>
</evidence>
<feature type="domain" description="Radical SAM core" evidence="6">
    <location>
        <begin position="79"/>
        <end position="202"/>
    </location>
</feature>
<dbReference type="SFLD" id="SFLDG01099">
    <property type="entry name" value="Uncharacterised_Radical_SAM_Su"/>
    <property type="match status" value="1"/>
</dbReference>
<evidence type="ECO:0000256" key="5">
    <source>
        <dbReference type="PIRSR" id="PIRSR004869-50"/>
    </source>
</evidence>
<dbReference type="PANTHER" id="PTHR43075:SF1">
    <property type="entry name" value="FORMATE LYASE ACTIVATING ENZYME, PUTATIVE (AFU_ORTHOLOGUE AFUA_2G15630)-RELATED"/>
    <property type="match status" value="1"/>
</dbReference>
<dbReference type="InterPro" id="IPR013785">
    <property type="entry name" value="Aldolase_TIM"/>
</dbReference>
<dbReference type="PIRSF" id="PIRSF004869">
    <property type="entry name" value="PflX_prd"/>
    <property type="match status" value="1"/>
</dbReference>
<keyword evidence="3 5" id="KW-0408">Iron</keyword>
<evidence type="ECO:0000313" key="7">
    <source>
        <dbReference type="EMBL" id="PWJ90066.1"/>
    </source>
</evidence>
<dbReference type="SFLD" id="SFLDS00029">
    <property type="entry name" value="Radical_SAM"/>
    <property type="match status" value="1"/>
</dbReference>
<keyword evidence="7" id="KW-0670">Pyruvate</keyword>
<reference evidence="7 8" key="1">
    <citation type="submission" date="2018-05" db="EMBL/GenBank/DDBJ databases">
        <title>Genomic Encyclopedia of Type Strains, Phase IV (KMG-IV): sequencing the most valuable type-strain genomes for metagenomic binning, comparative biology and taxonomic classification.</title>
        <authorList>
            <person name="Goeker M."/>
        </authorList>
    </citation>
    <scope>NUCLEOTIDE SEQUENCE [LARGE SCALE GENOMIC DNA]</scope>
    <source>
        <strain evidence="7 8">DSM 24906</strain>
    </source>
</reference>
<dbReference type="PANTHER" id="PTHR43075">
    <property type="entry name" value="FORMATE LYASE ACTIVATING ENZYME, PUTATIVE (AFU_ORTHOLOGUE AFUA_2G15630)-RELATED"/>
    <property type="match status" value="1"/>
</dbReference>
<organism evidence="7 8">
    <name type="scientific">Oceanotoga teriensis</name>
    <dbReference type="NCBI Taxonomy" id="515440"/>
    <lineage>
        <taxon>Bacteria</taxon>
        <taxon>Thermotogati</taxon>
        <taxon>Thermotogota</taxon>
        <taxon>Thermotogae</taxon>
        <taxon>Petrotogales</taxon>
        <taxon>Petrotogaceae</taxon>
        <taxon>Oceanotoga</taxon>
    </lineage>
</organism>
<name>A0AA45HI44_9BACT</name>
<dbReference type="GO" id="GO:0016829">
    <property type="term" value="F:lyase activity"/>
    <property type="evidence" value="ECO:0007669"/>
    <property type="project" value="UniProtKB-KW"/>
</dbReference>
<comment type="cofactor">
    <cofactor evidence="5">
        <name>[4Fe-4S] cluster</name>
        <dbReference type="ChEBI" id="CHEBI:49883"/>
    </cofactor>
    <text evidence="5">Binds 1 [4Fe-4S] cluster. The cluster is coordinated with 3 cysteines and an exchangeable S-adenosyl-L-methionine.</text>
</comment>
<dbReference type="Pfam" id="PF04055">
    <property type="entry name" value="Radical_SAM"/>
    <property type="match status" value="1"/>
</dbReference>
<evidence type="ECO:0000256" key="2">
    <source>
        <dbReference type="ARBA" id="ARBA00022723"/>
    </source>
</evidence>
<keyword evidence="1 5" id="KW-0949">S-adenosyl-L-methionine</keyword>
<keyword evidence="4 5" id="KW-0411">Iron-sulfur</keyword>
<feature type="binding site" evidence="5">
    <location>
        <position position="87"/>
    </location>
    <ligand>
        <name>[4Fe-4S] cluster</name>
        <dbReference type="ChEBI" id="CHEBI:49883"/>
        <note>4Fe-4S-S-AdoMet</note>
    </ligand>
</feature>
<dbReference type="InterPro" id="IPR040085">
    <property type="entry name" value="MJ0674-like"/>
</dbReference>
<feature type="binding site" evidence="5">
    <location>
        <position position="83"/>
    </location>
    <ligand>
        <name>[4Fe-4S] cluster</name>
        <dbReference type="ChEBI" id="CHEBI:49883"/>
        <note>4Fe-4S-S-AdoMet</note>
    </ligand>
</feature>
<dbReference type="GO" id="GO:0046872">
    <property type="term" value="F:metal ion binding"/>
    <property type="evidence" value="ECO:0007669"/>
    <property type="project" value="UniProtKB-KW"/>
</dbReference>
<sequence>MNFEPSYMKLYENGKLKEIKEVLYKKLEKCDLCPRKCNINRYKNNGLCGANDKIKISEFVLYPGEEPPLTGNTGAGGIFFSNCSMNCIYCQNFKFSQEGLGKNITVEDLKNIYLDIQNNKKAVNLDLITATAYLPFIIDALILAIEEGFRLPIVWNTSSYENVEIIELLRDIVDIYLPDIRYTSNIIAKRLSNVKNYQDSMQSTLREIYKQIGNDYIEEKGILKRGIIVRILVLPNYINQAKEALKFLKYEISENIRISLMDQYVPVYKAKNSEKLGRFLKKNEYEEVVQTMIDLDLKNGWTQHHKLLED</sequence>
<dbReference type="Proteomes" id="UP000245921">
    <property type="component" value="Unassembled WGS sequence"/>
</dbReference>
<dbReference type="InterPro" id="IPR016431">
    <property type="entry name" value="Pyrv-formate_lyase-activ_prd"/>
</dbReference>
<comment type="caution">
    <text evidence="7">The sequence shown here is derived from an EMBL/GenBank/DDBJ whole genome shotgun (WGS) entry which is preliminary data.</text>
</comment>
<dbReference type="RefSeq" id="WP_109605273.1">
    <property type="nucleotide sequence ID" value="NZ_JAMHJO010000017.1"/>
</dbReference>
<dbReference type="InterPro" id="IPR007197">
    <property type="entry name" value="rSAM"/>
</dbReference>
<dbReference type="Gene3D" id="3.20.20.70">
    <property type="entry name" value="Aldolase class I"/>
    <property type="match status" value="1"/>
</dbReference>
<dbReference type="AlphaFoldDB" id="A0AA45HI44"/>
<keyword evidence="7" id="KW-0456">Lyase</keyword>
<accession>A0AA45HI44</accession>